<sequence>MKKPNSRRNLDVAIERAFGRGRSFTRARATIANVIVGQMLPDGAVKGGSSIKLRLGEGATRYTTDLDVARASDLEDWIARLRSSLAEGWEGFTGRVVTREPASPEGVPAAYVMQPFAVKLDYNGKPWVTVDLEVGHNEIGDADEPDLCLPRFVVEMFESIGLPSPGPVPLMPVSHQIAQKLHGLSEPGSRRAHDLIDLQLLVAGCDVDYAKTRSVCERLFAYRQMQSWPPKIDGSADWNDLYREQSGELDVVDDVELAVTYMTI</sequence>
<evidence type="ECO:0008006" key="3">
    <source>
        <dbReference type="Google" id="ProtNLM"/>
    </source>
</evidence>
<dbReference type="EMBL" id="CP002106">
    <property type="protein sequence ID" value="ADK67593.1"/>
    <property type="molecule type" value="Genomic_DNA"/>
</dbReference>
<dbReference type="KEGG" id="ols:Olsu_0477"/>
<gene>
    <name evidence="1" type="ordered locus">Olsu_0477</name>
</gene>
<dbReference type="OrthoDB" id="3199565at2"/>
<organism evidence="1 2">
    <name type="scientific">Olsenella uli (strain ATCC 49627 / DSM 7084 / CCUG 31166 / CIP 109912 / JCM 12494 / LMG 11480 / NCIMB 702895 / VPI D76D-27C)</name>
    <name type="common">Lactobacillus uli</name>
    <dbReference type="NCBI Taxonomy" id="633147"/>
    <lineage>
        <taxon>Bacteria</taxon>
        <taxon>Bacillati</taxon>
        <taxon>Actinomycetota</taxon>
        <taxon>Coriobacteriia</taxon>
        <taxon>Coriobacteriales</taxon>
        <taxon>Atopobiaceae</taxon>
        <taxon>Olsenella</taxon>
    </lineage>
</organism>
<evidence type="ECO:0000313" key="2">
    <source>
        <dbReference type="Proteomes" id="UP000000333"/>
    </source>
</evidence>
<dbReference type="RefSeq" id="WP_013251345.1">
    <property type="nucleotide sequence ID" value="NC_014363.1"/>
</dbReference>
<evidence type="ECO:0000313" key="1">
    <source>
        <dbReference type="EMBL" id="ADK67593.1"/>
    </source>
</evidence>
<dbReference type="Proteomes" id="UP000000333">
    <property type="component" value="Chromosome"/>
</dbReference>
<dbReference type="InterPro" id="IPR014942">
    <property type="entry name" value="AbiEii"/>
</dbReference>
<dbReference type="STRING" id="633147.Olsu_0477"/>
<reference evidence="1 2" key="1">
    <citation type="journal article" date="2010" name="Stand. Genomic Sci.">
        <title>Complete genome sequence of Olsenella uli type strain (VPI D76D-27C).</title>
        <authorList>
            <person name="Goker M."/>
            <person name="Held B."/>
            <person name="Lucas S."/>
            <person name="Nolan M."/>
            <person name="Yasawong M."/>
            <person name="Glavina Del Rio T."/>
            <person name="Tice H."/>
            <person name="Cheng J.F."/>
            <person name="Bruce D."/>
            <person name="Detter J.C."/>
            <person name="Tapia R."/>
            <person name="Han C."/>
            <person name="Goodwin L."/>
            <person name="Pitluck S."/>
            <person name="Liolios K."/>
            <person name="Ivanova N."/>
            <person name="Mavromatis K."/>
            <person name="Mikhailova N."/>
            <person name="Pati A."/>
            <person name="Chen A."/>
            <person name="Palaniappan K."/>
            <person name="Land M."/>
            <person name="Hauser L."/>
            <person name="Chang Y.J."/>
            <person name="Jeffries C.D."/>
            <person name="Rohde M."/>
            <person name="Sikorski J."/>
            <person name="Pukall R."/>
            <person name="Woyke T."/>
            <person name="Bristow J."/>
            <person name="Eisen J.A."/>
            <person name="Markowitz V."/>
            <person name="Hugenholtz P."/>
            <person name="Kyrpides N.C."/>
            <person name="Klenk H.P."/>
            <person name="Lapidus A."/>
        </authorList>
    </citation>
    <scope>NUCLEOTIDE SEQUENCE [LARGE SCALE GENOMIC DNA]</scope>
    <source>
        <strain evidence="2">ATCC 49627 / DSM 7084 / CIP 109912 / JCM 12494 / NCIMB 702895 / VPI D76D-27C</strain>
    </source>
</reference>
<name>E1QYX9_OLSUV</name>
<proteinExistence type="predicted"/>
<dbReference type="eggNOG" id="ENOG5030H3T">
    <property type="taxonomic scope" value="Bacteria"/>
</dbReference>
<dbReference type="AlphaFoldDB" id="E1QYX9"/>
<keyword evidence="2" id="KW-1185">Reference proteome</keyword>
<dbReference type="GeneID" id="78513280"/>
<protein>
    <recommendedName>
        <fullName evidence="3">Nucleotidyl transferase AbiEii/AbiGii toxin family protein</fullName>
    </recommendedName>
</protein>
<dbReference type="HOGENOM" id="CLU_084748_0_0_11"/>
<dbReference type="Pfam" id="PF08843">
    <property type="entry name" value="AbiEii"/>
    <property type="match status" value="1"/>
</dbReference>
<accession>E1QYX9</accession>